<feature type="region of interest" description="Disordered" evidence="1">
    <location>
        <begin position="1"/>
        <end position="20"/>
    </location>
</feature>
<comment type="caution">
    <text evidence="2">The sequence shown here is derived from an EMBL/GenBank/DDBJ whole genome shotgun (WGS) entry which is preliminary data.</text>
</comment>
<accession>A0ABS1VRS6</accession>
<sequence>MKLSHWARSHDPAAPRAPRDRLTAYGEKWGWGVPLYSPFGSEFHYDFTVTIDAAKAPASRAGRAARGRGRMDAERGRAAGNELGTEQAGGAYGIRSVGFQVTEPAAEGTAMRSASTRPR</sequence>
<dbReference type="Proteomes" id="UP000598996">
    <property type="component" value="Unassembled WGS sequence"/>
</dbReference>
<feature type="region of interest" description="Disordered" evidence="1">
    <location>
        <begin position="57"/>
        <end position="84"/>
    </location>
</feature>
<dbReference type="Pfam" id="PF05988">
    <property type="entry name" value="DUF899"/>
    <property type="match status" value="1"/>
</dbReference>
<keyword evidence="3" id="KW-1185">Reference proteome</keyword>
<dbReference type="InterPro" id="IPR010296">
    <property type="entry name" value="DUF899_thioredox"/>
</dbReference>
<reference evidence="2 3" key="1">
    <citation type="submission" date="2021-01" db="EMBL/GenBank/DDBJ databases">
        <title>Actinoplanes sp. nov. LDG1-01 isolated from lichen.</title>
        <authorList>
            <person name="Saeng-In P."/>
            <person name="Phongsopitanun W."/>
            <person name="Kanchanasin P."/>
            <person name="Yuki M."/>
            <person name="Kudo T."/>
            <person name="Ohkuma M."/>
            <person name="Tanasupawat S."/>
        </authorList>
    </citation>
    <scope>NUCLEOTIDE SEQUENCE [LARGE SCALE GENOMIC DNA]</scope>
    <source>
        <strain evidence="2 3">LDG1-01</strain>
    </source>
</reference>
<protein>
    <submittedName>
        <fullName evidence="2">DUF899 family protein</fullName>
    </submittedName>
</protein>
<evidence type="ECO:0000256" key="1">
    <source>
        <dbReference type="SAM" id="MobiDB-lite"/>
    </source>
</evidence>
<proteinExistence type="predicted"/>
<evidence type="ECO:0000313" key="3">
    <source>
        <dbReference type="Proteomes" id="UP000598996"/>
    </source>
</evidence>
<name>A0ABS1VRS6_9ACTN</name>
<organism evidence="2 3">
    <name type="scientific">Paractinoplanes lichenicola</name>
    <dbReference type="NCBI Taxonomy" id="2802976"/>
    <lineage>
        <taxon>Bacteria</taxon>
        <taxon>Bacillati</taxon>
        <taxon>Actinomycetota</taxon>
        <taxon>Actinomycetes</taxon>
        <taxon>Micromonosporales</taxon>
        <taxon>Micromonosporaceae</taxon>
        <taxon>Paractinoplanes</taxon>
    </lineage>
</organism>
<gene>
    <name evidence="2" type="ORF">JKJ07_23210</name>
</gene>
<dbReference type="EMBL" id="JAENHO010000006">
    <property type="protein sequence ID" value="MBL7257211.1"/>
    <property type="molecule type" value="Genomic_DNA"/>
</dbReference>
<feature type="compositionally biased region" description="Basic and acidic residues" evidence="1">
    <location>
        <begin position="8"/>
        <end position="20"/>
    </location>
</feature>
<evidence type="ECO:0000313" key="2">
    <source>
        <dbReference type="EMBL" id="MBL7257211.1"/>
    </source>
</evidence>